<protein>
    <submittedName>
        <fullName evidence="1">ABC transporter substrate-binding protein</fullName>
    </submittedName>
</protein>
<evidence type="ECO:0000313" key="1">
    <source>
        <dbReference type="EMBL" id="MBW4768259.1"/>
    </source>
</evidence>
<dbReference type="PANTHER" id="PTHR30024">
    <property type="entry name" value="ALIPHATIC SULFONATES-BINDING PROTEIN-RELATED"/>
    <property type="match status" value="1"/>
</dbReference>
<dbReference type="Proteomes" id="UP000788426">
    <property type="component" value="Unassembled WGS sequence"/>
</dbReference>
<dbReference type="EMBL" id="JAHXCT010000001">
    <property type="protein sequence ID" value="MBW4768259.1"/>
    <property type="molecule type" value="Genomic_DNA"/>
</dbReference>
<sequence length="303" mass="34442">MKNITILLFAFVVFLGGCANNSSREQEKQEKEKQRKLDSLALKIAVTPTLDCLPLFIAKERDMFSAKELDIRLKRFKADMDCDTAFVSGSVDGMFSDLARTMRIESKGLPVEYLSVTNKSWKLIANRIARLKHTYQFNDKMIAITRYSAIDYLTTKVFESVKLKDPFYRIQVNDVAIRLKMLTNNELDAAWLPEPQAAVALHSKNNQLSDSRDLKVSLGVLAFRKKCFSHEHKKQQIKALAEIYNAACDSINKNGLSAYSAIIKKYCNQSEDVAASIKYDKYQHITPVSNESKALMQKYLGNN</sequence>
<reference evidence="1 2" key="1">
    <citation type="submission" date="2021-07" db="EMBL/GenBank/DDBJ databases">
        <title>Genomic diversity and antimicrobial resistance of Prevotella spp. isolated from chronic lung disease airways.</title>
        <authorList>
            <person name="Webb K.A."/>
            <person name="Olagoke O.S."/>
            <person name="Baird T."/>
            <person name="Neill J."/>
            <person name="Pham A."/>
            <person name="Wells T.J."/>
            <person name="Ramsay K.A."/>
            <person name="Bell S.C."/>
            <person name="Sarovich D.S."/>
            <person name="Price E.P."/>
        </authorList>
    </citation>
    <scope>NUCLEOTIDE SEQUENCE [LARGE SCALE GENOMIC DNA]</scope>
    <source>
        <strain evidence="1 2">SCHI0011.S.12</strain>
    </source>
</reference>
<name>A0ABS6YC01_9BACT</name>
<proteinExistence type="predicted"/>
<dbReference type="Pfam" id="PF13379">
    <property type="entry name" value="NMT1_2"/>
    <property type="match status" value="1"/>
</dbReference>
<accession>A0ABS6YC01</accession>
<gene>
    <name evidence="1" type="ORF">KZO38_00545</name>
</gene>
<dbReference type="RefSeq" id="WP_219478920.1">
    <property type="nucleotide sequence ID" value="NZ_JAHXCT010000001.1"/>
</dbReference>
<comment type="caution">
    <text evidence="1">The sequence shown here is derived from an EMBL/GenBank/DDBJ whole genome shotgun (WGS) entry which is preliminary data.</text>
</comment>
<dbReference type="PROSITE" id="PS51257">
    <property type="entry name" value="PROKAR_LIPOPROTEIN"/>
    <property type="match status" value="1"/>
</dbReference>
<evidence type="ECO:0000313" key="2">
    <source>
        <dbReference type="Proteomes" id="UP000788426"/>
    </source>
</evidence>
<organism evidence="1 2">
    <name type="scientific">Hoylesella nanceiensis</name>
    <dbReference type="NCBI Taxonomy" id="425941"/>
    <lineage>
        <taxon>Bacteria</taxon>
        <taxon>Pseudomonadati</taxon>
        <taxon>Bacteroidota</taxon>
        <taxon>Bacteroidia</taxon>
        <taxon>Bacteroidales</taxon>
        <taxon>Prevotellaceae</taxon>
        <taxon>Hoylesella</taxon>
    </lineage>
</organism>
<keyword evidence="2" id="KW-1185">Reference proteome</keyword>